<accession>A0ABN9WH44</accession>
<name>A0ABN9WH44_9DINO</name>
<evidence type="ECO:0000256" key="1">
    <source>
        <dbReference type="SAM" id="MobiDB-lite"/>
    </source>
</evidence>
<gene>
    <name evidence="2" type="ORF">PCOR1329_LOCUS67287</name>
</gene>
<proteinExistence type="predicted"/>
<feature type="region of interest" description="Disordered" evidence="1">
    <location>
        <begin position="1"/>
        <end position="28"/>
    </location>
</feature>
<reference evidence="2" key="1">
    <citation type="submission" date="2023-10" db="EMBL/GenBank/DDBJ databases">
        <authorList>
            <person name="Chen Y."/>
            <person name="Shah S."/>
            <person name="Dougan E. K."/>
            <person name="Thang M."/>
            <person name="Chan C."/>
        </authorList>
    </citation>
    <scope>NUCLEOTIDE SEQUENCE [LARGE SCALE GENOMIC DNA]</scope>
</reference>
<evidence type="ECO:0000313" key="3">
    <source>
        <dbReference type="Proteomes" id="UP001189429"/>
    </source>
</evidence>
<protein>
    <submittedName>
        <fullName evidence="2">Uncharacterized protein</fullName>
    </submittedName>
</protein>
<sequence length="217" mass="23423">DAATPEGGSPRHAAGAPPASLREQEARLAAGAERRLRLDAAIRAKIGRVDLELEPARRGLAELEAEAGRWRARVAEQGARTRAAEQALAEQRALLQEAAGAALQRQREGQELRHEVAEAQGAYDRLCEDLQATLSEIAELDRQDSDAKRRWRLGHLARVDARAARRRLADRAEFAIGAEGGDGPPTEEELAFTSRLVPTDLAHGAGTSSETARPPRG</sequence>
<comment type="caution">
    <text evidence="2">The sequence shown here is derived from an EMBL/GenBank/DDBJ whole genome shotgun (WGS) entry which is preliminary data.</text>
</comment>
<feature type="non-terminal residue" evidence="2">
    <location>
        <position position="1"/>
    </location>
</feature>
<feature type="region of interest" description="Disordered" evidence="1">
    <location>
        <begin position="198"/>
        <end position="217"/>
    </location>
</feature>
<dbReference type="EMBL" id="CAUYUJ010018715">
    <property type="protein sequence ID" value="CAK0885775.1"/>
    <property type="molecule type" value="Genomic_DNA"/>
</dbReference>
<evidence type="ECO:0000313" key="2">
    <source>
        <dbReference type="EMBL" id="CAK0885775.1"/>
    </source>
</evidence>
<keyword evidence="3" id="KW-1185">Reference proteome</keyword>
<organism evidence="2 3">
    <name type="scientific">Prorocentrum cordatum</name>
    <dbReference type="NCBI Taxonomy" id="2364126"/>
    <lineage>
        <taxon>Eukaryota</taxon>
        <taxon>Sar</taxon>
        <taxon>Alveolata</taxon>
        <taxon>Dinophyceae</taxon>
        <taxon>Prorocentrales</taxon>
        <taxon>Prorocentraceae</taxon>
        <taxon>Prorocentrum</taxon>
    </lineage>
</organism>
<dbReference type="Proteomes" id="UP001189429">
    <property type="component" value="Unassembled WGS sequence"/>
</dbReference>